<keyword evidence="2" id="KW-1185">Reference proteome</keyword>
<evidence type="ECO:0000313" key="2">
    <source>
        <dbReference type="Proteomes" id="UP001164539"/>
    </source>
</evidence>
<comment type="caution">
    <text evidence="1">The sequence shown here is derived from an EMBL/GenBank/DDBJ whole genome shotgun (WGS) entry which is preliminary data.</text>
</comment>
<reference evidence="1 2" key="1">
    <citation type="journal article" date="2023" name="Science">
        <title>Complex scaffold remodeling in plant triterpene biosynthesis.</title>
        <authorList>
            <person name="De La Pena R."/>
            <person name="Hodgson H."/>
            <person name="Liu J.C."/>
            <person name="Stephenson M.J."/>
            <person name="Martin A.C."/>
            <person name="Owen C."/>
            <person name="Harkess A."/>
            <person name="Leebens-Mack J."/>
            <person name="Jimenez L.E."/>
            <person name="Osbourn A."/>
            <person name="Sattely E.S."/>
        </authorList>
    </citation>
    <scope>NUCLEOTIDE SEQUENCE [LARGE SCALE GENOMIC DNA]</scope>
    <source>
        <strain evidence="2">cv. JPN11</strain>
        <tissue evidence="1">Leaf</tissue>
    </source>
</reference>
<proteinExistence type="predicted"/>
<evidence type="ECO:0000313" key="1">
    <source>
        <dbReference type="EMBL" id="KAJ4705338.1"/>
    </source>
</evidence>
<organism evidence="1 2">
    <name type="scientific">Melia azedarach</name>
    <name type="common">Chinaberry tree</name>
    <dbReference type="NCBI Taxonomy" id="155640"/>
    <lineage>
        <taxon>Eukaryota</taxon>
        <taxon>Viridiplantae</taxon>
        <taxon>Streptophyta</taxon>
        <taxon>Embryophyta</taxon>
        <taxon>Tracheophyta</taxon>
        <taxon>Spermatophyta</taxon>
        <taxon>Magnoliopsida</taxon>
        <taxon>eudicotyledons</taxon>
        <taxon>Gunneridae</taxon>
        <taxon>Pentapetalae</taxon>
        <taxon>rosids</taxon>
        <taxon>malvids</taxon>
        <taxon>Sapindales</taxon>
        <taxon>Meliaceae</taxon>
        <taxon>Melia</taxon>
    </lineage>
</organism>
<gene>
    <name evidence="1" type="ORF">OWV82_022127</name>
</gene>
<dbReference type="Proteomes" id="UP001164539">
    <property type="component" value="Chromosome 12"/>
</dbReference>
<protein>
    <submittedName>
        <fullName evidence="1">Secoisolariciresinol dehydrogenase</fullName>
    </submittedName>
</protein>
<sequence length="261" mass="27396">MHNEKADFERVLSINVTGVFLSIKQAVRVMIPARSGSIISTASVASILGGSASHAYTCSKHTVLGLTKNAAVELGQFGIRVNCLLEGKVALIAGGASGIGASAAKSFAQHGAKVVVADIQDELGYSVVEHIGASNSSYVHCNVTDESHMKNGIDQTAANHGKLDMMFDNAGTVDAYKPRIVEKEKTDFERVLSVNITGVFLGIKLDAAHFMIPFPSRSGLISTASISSEIGGAGSQAYLLFKTYGGRAYKSCCGCAGAIWY</sequence>
<name>A0ACC1X3W7_MELAZ</name>
<accession>A0ACC1X3W7</accession>
<dbReference type="EMBL" id="CM051405">
    <property type="protein sequence ID" value="KAJ4705338.1"/>
    <property type="molecule type" value="Genomic_DNA"/>
</dbReference>